<evidence type="ECO:0000313" key="2">
    <source>
        <dbReference type="Proteomes" id="UP000198757"/>
    </source>
</evidence>
<organism evidence="1 2">
    <name type="scientific">Niabella drilacis (strain DSM 25811 / CCM 8410 / CCUG 62505 / LMG 26954 / E90)</name>
    <dbReference type="NCBI Taxonomy" id="1285928"/>
    <lineage>
        <taxon>Bacteria</taxon>
        <taxon>Pseudomonadati</taxon>
        <taxon>Bacteroidota</taxon>
        <taxon>Chitinophagia</taxon>
        <taxon>Chitinophagales</taxon>
        <taxon>Chitinophagaceae</taxon>
        <taxon>Niabella</taxon>
    </lineage>
</organism>
<protein>
    <submittedName>
        <fullName evidence="1">Uncharacterized protein</fullName>
    </submittedName>
</protein>
<proteinExistence type="predicted"/>
<sequence length="58" mass="6263">MKALSVKSRIHPVPGLGMLAVLLLLSFSEANACRCNTMTLQEEITSADNIFTGTVIKK</sequence>
<dbReference type="AlphaFoldDB" id="A0A1G6Y7V1"/>
<dbReference type="EMBL" id="FMZO01000015">
    <property type="protein sequence ID" value="SDD86574.1"/>
    <property type="molecule type" value="Genomic_DNA"/>
</dbReference>
<name>A0A1G6Y7V1_NIADE</name>
<evidence type="ECO:0000313" key="1">
    <source>
        <dbReference type="EMBL" id="SDD86574.1"/>
    </source>
</evidence>
<accession>A0A1G6Y7V1</accession>
<gene>
    <name evidence="1" type="ORF">SAMN04487894_11519</name>
</gene>
<keyword evidence="2" id="KW-1185">Reference proteome</keyword>
<reference evidence="2" key="1">
    <citation type="submission" date="2016-10" db="EMBL/GenBank/DDBJ databases">
        <authorList>
            <person name="Varghese N."/>
            <person name="Submissions S."/>
        </authorList>
    </citation>
    <scope>NUCLEOTIDE SEQUENCE [LARGE SCALE GENOMIC DNA]</scope>
    <source>
        <strain evidence="2">DSM 25811 / CCM 8410 / LMG 26954 / E90</strain>
    </source>
</reference>
<dbReference type="Proteomes" id="UP000198757">
    <property type="component" value="Unassembled WGS sequence"/>
</dbReference>